<evidence type="ECO:0000259" key="3">
    <source>
        <dbReference type="Pfam" id="PF08044"/>
    </source>
</evidence>
<evidence type="ECO:0000256" key="2">
    <source>
        <dbReference type="SAM" id="Phobius"/>
    </source>
</evidence>
<reference evidence="4" key="1">
    <citation type="submission" date="2020-05" db="EMBL/GenBank/DDBJ databases">
        <authorList>
            <person name="Chiriac C."/>
            <person name="Salcher M."/>
            <person name="Ghai R."/>
            <person name="Kavagutti S V."/>
        </authorList>
    </citation>
    <scope>NUCLEOTIDE SEQUENCE</scope>
</reference>
<dbReference type="AlphaFoldDB" id="A0A6J7IQC1"/>
<keyword evidence="2" id="KW-0472">Membrane</keyword>
<keyword evidence="2" id="KW-1133">Transmembrane helix</keyword>
<organism evidence="4">
    <name type="scientific">freshwater metagenome</name>
    <dbReference type="NCBI Taxonomy" id="449393"/>
    <lineage>
        <taxon>unclassified sequences</taxon>
        <taxon>metagenomes</taxon>
        <taxon>ecological metagenomes</taxon>
    </lineage>
</organism>
<dbReference type="EMBL" id="CAFBMW010000008">
    <property type="protein sequence ID" value="CAB4932906.1"/>
    <property type="molecule type" value="Genomic_DNA"/>
</dbReference>
<accession>A0A6J7IQC1</accession>
<dbReference type="PANTHER" id="PTHR40763:SF5">
    <property type="entry name" value="MEMBRANE PROTEIN"/>
    <property type="match status" value="1"/>
</dbReference>
<gene>
    <name evidence="4" type="ORF">UFOPK3662_01347</name>
</gene>
<feature type="transmembrane region" description="Helical" evidence="2">
    <location>
        <begin position="86"/>
        <end position="109"/>
    </location>
</feature>
<feature type="region of interest" description="Disordered" evidence="1">
    <location>
        <begin position="120"/>
        <end position="140"/>
    </location>
</feature>
<feature type="domain" description="DUF1707" evidence="3">
    <location>
        <begin position="8"/>
        <end position="60"/>
    </location>
</feature>
<evidence type="ECO:0000313" key="4">
    <source>
        <dbReference type="EMBL" id="CAB4932906.1"/>
    </source>
</evidence>
<proteinExistence type="predicted"/>
<name>A0A6J7IQC1_9ZZZZ</name>
<dbReference type="Pfam" id="PF08044">
    <property type="entry name" value="DUF1707"/>
    <property type="match status" value="1"/>
</dbReference>
<keyword evidence="2" id="KW-0812">Transmembrane</keyword>
<dbReference type="PANTHER" id="PTHR40763">
    <property type="entry name" value="MEMBRANE PROTEIN-RELATED"/>
    <property type="match status" value="1"/>
</dbReference>
<protein>
    <submittedName>
        <fullName evidence="4">Unannotated protein</fullName>
    </submittedName>
</protein>
<evidence type="ECO:0000256" key="1">
    <source>
        <dbReference type="SAM" id="MobiDB-lite"/>
    </source>
</evidence>
<sequence>MTSPDPRMRIADSDRERAMADLAGHYAEGRLDHEEYDERLDAIWTARTRADLALLFSDLPRLPAPLPPRPRPAAPRRSSAWQRVPLLPVLAVLIVLSLLTEAPFWLLVFPLMFMRSRHRGGSCAPPHGHADYRRPRGSHG</sequence>
<dbReference type="InterPro" id="IPR012551">
    <property type="entry name" value="DUF1707_SHOCT-like"/>
</dbReference>